<organism evidence="2">
    <name type="scientific">Rhipicephalus pulchellus</name>
    <name type="common">Yellow backed tick</name>
    <name type="synonym">Dermacentor pulchellus</name>
    <dbReference type="NCBI Taxonomy" id="72859"/>
    <lineage>
        <taxon>Eukaryota</taxon>
        <taxon>Metazoa</taxon>
        <taxon>Ecdysozoa</taxon>
        <taxon>Arthropoda</taxon>
        <taxon>Chelicerata</taxon>
        <taxon>Arachnida</taxon>
        <taxon>Acari</taxon>
        <taxon>Parasitiformes</taxon>
        <taxon>Ixodida</taxon>
        <taxon>Ixodoidea</taxon>
        <taxon>Ixodidae</taxon>
        <taxon>Rhipicephalinae</taxon>
        <taxon>Rhipicephalus</taxon>
        <taxon>Rhipicephalus</taxon>
    </lineage>
</organism>
<reference evidence="2" key="1">
    <citation type="submission" date="2012-11" db="EMBL/GenBank/DDBJ databases">
        <authorList>
            <person name="Lucero-Rivera Y.E."/>
            <person name="Tovar-Ramirez D."/>
        </authorList>
    </citation>
    <scope>NUCLEOTIDE SEQUENCE</scope>
    <source>
        <tissue evidence="2">Salivary gland</tissue>
    </source>
</reference>
<sequence>MMRCLVCVNCTLTCSGLLVGPLCTICCCCCSACRTLICCSSWYSSCRVWGASGWFRICGLRCPACTAICICCTRRRSCVADGTFGWPRRAPMPAGPPAGPPPGKCCCCCCCWRIFCTRAGLRLLILFATVRLEFCPPIPVLLSRLAGALDPGLEPCGGLKPCPPP</sequence>
<name>L7LZH4_RHIPC</name>
<evidence type="ECO:0008006" key="3">
    <source>
        <dbReference type="Google" id="ProtNLM"/>
    </source>
</evidence>
<reference evidence="2" key="2">
    <citation type="journal article" date="2015" name="J. Proteomics">
        <title>Sexual differences in the sialomes of the zebra tick, Rhipicephalus pulchellus.</title>
        <authorList>
            <person name="Tan A.W."/>
            <person name="Francischetti I.M."/>
            <person name="Slovak M."/>
            <person name="Kini R.M."/>
            <person name="Ribeiro J.M."/>
        </authorList>
    </citation>
    <scope>NUCLEOTIDE SEQUENCE</scope>
    <source>
        <tissue evidence="2">Salivary gland</tissue>
    </source>
</reference>
<evidence type="ECO:0000256" key="1">
    <source>
        <dbReference type="SAM" id="SignalP"/>
    </source>
</evidence>
<accession>L7LZH4</accession>
<dbReference type="EMBL" id="GACK01008785">
    <property type="protein sequence ID" value="JAA56249.1"/>
    <property type="molecule type" value="mRNA"/>
</dbReference>
<evidence type="ECO:0000313" key="2">
    <source>
        <dbReference type="EMBL" id="JAA56249.1"/>
    </source>
</evidence>
<protein>
    <recommendedName>
        <fullName evidence="3">Secreted protein</fullName>
    </recommendedName>
</protein>
<keyword evidence="1" id="KW-0732">Signal</keyword>
<proteinExistence type="evidence at transcript level"/>
<feature type="chain" id="PRO_5003980607" description="Secreted protein" evidence="1">
    <location>
        <begin position="17"/>
        <end position="165"/>
    </location>
</feature>
<dbReference type="AlphaFoldDB" id="L7LZH4"/>
<feature type="signal peptide" evidence="1">
    <location>
        <begin position="1"/>
        <end position="16"/>
    </location>
</feature>